<name>A0A1G9QTM9_9BACL</name>
<dbReference type="Proteomes" id="UP000070252">
    <property type="component" value="Unassembled WGS sequence"/>
</dbReference>
<keyword evidence="3" id="KW-1185">Reference proteome</keyword>
<sequence>MWLAFDIVGYRVLRDSMVPAKNPAPGAPDLMTGLEPVRDRGFYLQYVIDVQFPRVTVEPLNS</sequence>
<evidence type="ECO:0000313" key="3">
    <source>
        <dbReference type="Proteomes" id="UP000070252"/>
    </source>
</evidence>
<evidence type="ECO:0000313" key="4">
    <source>
        <dbReference type="Proteomes" id="UP000182783"/>
    </source>
</evidence>
<organism evidence="2 4">
    <name type="scientific">Paenibacillus jilunlii</name>
    <dbReference type="NCBI Taxonomy" id="682956"/>
    <lineage>
        <taxon>Bacteria</taxon>
        <taxon>Bacillati</taxon>
        <taxon>Bacillota</taxon>
        <taxon>Bacilli</taxon>
        <taxon>Bacillales</taxon>
        <taxon>Paenibacillaceae</taxon>
        <taxon>Paenibacillus</taxon>
    </lineage>
</organism>
<dbReference type="AlphaFoldDB" id="A0A1G9QTM9"/>
<accession>A0A1G9QTM9</accession>
<dbReference type="EMBL" id="LIPY01000114">
    <property type="protein sequence ID" value="KWX74484.1"/>
    <property type="molecule type" value="Genomic_DNA"/>
</dbReference>
<proteinExistence type="predicted"/>
<protein>
    <submittedName>
        <fullName evidence="2">Uncharacterized protein</fullName>
    </submittedName>
</protein>
<gene>
    <name evidence="1" type="ORF">AML91_14845</name>
    <name evidence="2" type="ORF">SAMN05216191_109122</name>
</gene>
<evidence type="ECO:0000313" key="2">
    <source>
        <dbReference type="EMBL" id="SDM14378.1"/>
    </source>
</evidence>
<dbReference type="EMBL" id="FNGM01000009">
    <property type="protein sequence ID" value="SDM14378.1"/>
    <property type="molecule type" value="Genomic_DNA"/>
</dbReference>
<reference evidence="2 4" key="2">
    <citation type="submission" date="2016-10" db="EMBL/GenBank/DDBJ databases">
        <authorList>
            <person name="de Groot N.N."/>
        </authorList>
    </citation>
    <scope>NUCLEOTIDE SEQUENCE [LARGE SCALE GENOMIC DNA]</scope>
    <source>
        <strain evidence="2 4">CGMCC 1.10239</strain>
    </source>
</reference>
<evidence type="ECO:0000313" key="1">
    <source>
        <dbReference type="EMBL" id="KWX74484.1"/>
    </source>
</evidence>
<dbReference type="Proteomes" id="UP000182783">
    <property type="component" value="Unassembled WGS sequence"/>
</dbReference>
<reference evidence="1 3" key="1">
    <citation type="submission" date="2015-08" db="EMBL/GenBank/DDBJ databases">
        <title>Genome of Paenibacillus jilunlii.</title>
        <authorList>
            <person name="Sant'Anna F.H."/>
            <person name="Ambrosini A."/>
            <person name="Souza R."/>
            <person name="Bach E."/>
            <person name="Fernandes G."/>
            <person name="Balsanelli E."/>
            <person name="Baura V.A."/>
            <person name="Pedrosa F.O."/>
            <person name="Souza E.M."/>
            <person name="Passaglia L."/>
        </authorList>
    </citation>
    <scope>NUCLEOTIDE SEQUENCE [LARGE SCALE GENOMIC DNA]</scope>
    <source>
        <strain evidence="1 3">DSM 23019</strain>
    </source>
</reference>